<keyword evidence="3" id="KW-1185">Reference proteome</keyword>
<dbReference type="InterPro" id="IPR008972">
    <property type="entry name" value="Cupredoxin"/>
</dbReference>
<dbReference type="AlphaFoldDB" id="V5SAU3"/>
<reference evidence="2 3" key="1">
    <citation type="journal article" date="2014" name="Genome Announc.">
        <title>Complete Genome Sequence of Hyphomicrobium nitrativorans Strain NL23, a Denitrifying Bacterium Isolated from Biofilm of a Methanol-Fed Denitrification System Treating Seawater at the Montreal Biodome.</title>
        <authorList>
            <person name="Martineau C."/>
            <person name="Villeneuve C."/>
            <person name="Mauffrey F."/>
            <person name="Villemur R."/>
        </authorList>
    </citation>
    <scope>NUCLEOTIDE SEQUENCE [LARGE SCALE GENOMIC DNA]</scope>
    <source>
        <strain evidence="2">NL23</strain>
    </source>
</reference>
<accession>V5SAU3</accession>
<keyword evidence="1" id="KW-0732">Signal</keyword>
<sequence>MVMRRWIAALAMSIAVTAPLLSSIALAAEHTVVLHHMELDKIEGEMRVGDVVTFDNRSDMAHNLYITYSDGTVDNLDTQVPGVKRSLTLRVAGPTVIRCWIHPIIKSELVILDEEGDAGR</sequence>
<dbReference type="EMBL" id="CP006912">
    <property type="protein sequence ID" value="AHB47547.1"/>
    <property type="molecule type" value="Genomic_DNA"/>
</dbReference>
<dbReference type="HOGENOM" id="CLU_2046456_0_0_5"/>
<dbReference type="KEGG" id="hni:W911_02580"/>
<organism evidence="2 3">
    <name type="scientific">Hyphomicrobium nitrativorans NL23</name>
    <dbReference type="NCBI Taxonomy" id="1029756"/>
    <lineage>
        <taxon>Bacteria</taxon>
        <taxon>Pseudomonadati</taxon>
        <taxon>Pseudomonadota</taxon>
        <taxon>Alphaproteobacteria</taxon>
        <taxon>Hyphomicrobiales</taxon>
        <taxon>Hyphomicrobiaceae</taxon>
        <taxon>Hyphomicrobium</taxon>
    </lineage>
</organism>
<proteinExistence type="predicted"/>
<feature type="chain" id="PRO_5004740486" evidence="1">
    <location>
        <begin position="28"/>
        <end position="120"/>
    </location>
</feature>
<dbReference type="Proteomes" id="UP000018542">
    <property type="component" value="Chromosome"/>
</dbReference>
<dbReference type="STRING" id="1029756.W911_02580"/>
<evidence type="ECO:0000256" key="1">
    <source>
        <dbReference type="SAM" id="SignalP"/>
    </source>
</evidence>
<dbReference type="PATRIC" id="fig|1029756.8.peg.547"/>
<dbReference type="Gene3D" id="2.60.40.420">
    <property type="entry name" value="Cupredoxins - blue copper proteins"/>
    <property type="match status" value="1"/>
</dbReference>
<dbReference type="OrthoDB" id="7306926at2"/>
<dbReference type="SUPFAM" id="SSF49503">
    <property type="entry name" value="Cupredoxins"/>
    <property type="match status" value="1"/>
</dbReference>
<feature type="signal peptide" evidence="1">
    <location>
        <begin position="1"/>
        <end position="27"/>
    </location>
</feature>
<name>V5SAU3_9HYPH</name>
<protein>
    <submittedName>
        <fullName evidence="2">Methylamine utilization protein MauL</fullName>
    </submittedName>
</protein>
<gene>
    <name evidence="2" type="ORF">W911_02580</name>
</gene>
<evidence type="ECO:0000313" key="2">
    <source>
        <dbReference type="EMBL" id="AHB47547.1"/>
    </source>
</evidence>
<evidence type="ECO:0000313" key="3">
    <source>
        <dbReference type="Proteomes" id="UP000018542"/>
    </source>
</evidence>